<reference evidence="2 3" key="1">
    <citation type="submission" date="2016-10" db="EMBL/GenBank/DDBJ databases">
        <authorList>
            <person name="Varghese N."/>
            <person name="Submissions S."/>
        </authorList>
    </citation>
    <scope>NUCLEOTIDE SEQUENCE [LARGE SCALE GENOMIC DNA]</scope>
    <source>
        <strain evidence="2 3">CGMCC 1.7012</strain>
    </source>
</reference>
<feature type="transmembrane region" description="Helical" evidence="1">
    <location>
        <begin position="63"/>
        <end position="80"/>
    </location>
</feature>
<dbReference type="Proteomes" id="UP000182314">
    <property type="component" value="Unassembled WGS sequence"/>
</dbReference>
<evidence type="ECO:0000256" key="1">
    <source>
        <dbReference type="SAM" id="Phobius"/>
    </source>
</evidence>
<comment type="caution">
    <text evidence="2">The sequence shown here is derived from an EMBL/GenBank/DDBJ whole genome shotgun (WGS) entry which is preliminary data.</text>
</comment>
<keyword evidence="1" id="KW-1133">Transmembrane helix</keyword>
<feature type="transmembrane region" description="Helical" evidence="1">
    <location>
        <begin position="168"/>
        <end position="190"/>
    </location>
</feature>
<dbReference type="Pfam" id="PF24838">
    <property type="entry name" value="8xMP"/>
    <property type="match status" value="1"/>
</dbReference>
<keyword evidence="1" id="KW-0472">Membrane</keyword>
<feature type="transmembrane region" description="Helical" evidence="1">
    <location>
        <begin position="202"/>
        <end position="223"/>
    </location>
</feature>
<sequence>MSSSSALYCSLVFLIFNVGSSMNQDEYNIKFGINSEGSKIHEEAFKQVSDIRKFEIELYWKRAAYFWALIAVAFAGYFSILSSEHIPSKVFLSFVVSCIGFVFTFAWFLSSRGSKYWQENWENHLDLLEDEITGPLYKTLLERPGYENIVDKFITGPMSVSVSKINQWVCFFISVIWLILAAFSTYNSFSTLDLVLKDWLKIFAYSVSLILALLSCIMMFIFGKTHKKKHSPKAVQRETIIE</sequence>
<dbReference type="InterPro" id="IPR056918">
    <property type="entry name" value="8xMP"/>
</dbReference>
<evidence type="ECO:0000313" key="2">
    <source>
        <dbReference type="EMBL" id="SFC57773.1"/>
    </source>
</evidence>
<evidence type="ECO:0000313" key="3">
    <source>
        <dbReference type="Proteomes" id="UP000182314"/>
    </source>
</evidence>
<feature type="transmembrane region" description="Helical" evidence="1">
    <location>
        <begin position="86"/>
        <end position="109"/>
    </location>
</feature>
<dbReference type="EMBL" id="FOKO01000003">
    <property type="protein sequence ID" value="SFC57773.1"/>
    <property type="molecule type" value="Genomic_DNA"/>
</dbReference>
<keyword evidence="1" id="KW-0812">Transmembrane</keyword>
<gene>
    <name evidence="2" type="ORF">SAMN05216286_2772</name>
</gene>
<name>A0AA94H435_9ENTR</name>
<accession>A0AA94H435</accession>
<organism evidence="2 3">
    <name type="scientific">Kosakonia oryzae</name>
    <dbReference type="NCBI Taxonomy" id="497725"/>
    <lineage>
        <taxon>Bacteria</taxon>
        <taxon>Pseudomonadati</taxon>
        <taxon>Pseudomonadota</taxon>
        <taxon>Gammaproteobacteria</taxon>
        <taxon>Enterobacterales</taxon>
        <taxon>Enterobacteriaceae</taxon>
        <taxon>Kosakonia</taxon>
    </lineage>
</organism>
<protein>
    <submittedName>
        <fullName evidence="2">Uncharacterized protein</fullName>
    </submittedName>
</protein>
<dbReference type="AlphaFoldDB" id="A0AA94H435"/>
<proteinExistence type="predicted"/>